<dbReference type="EMBL" id="CAMKVN010002782">
    <property type="protein sequence ID" value="CAI2182602.1"/>
    <property type="molecule type" value="Genomic_DNA"/>
</dbReference>
<name>A0A9W4SVQ5_9GLOM</name>
<protein>
    <submittedName>
        <fullName evidence="1">2812_t:CDS:1</fullName>
    </submittedName>
</protein>
<evidence type="ECO:0000313" key="2">
    <source>
        <dbReference type="Proteomes" id="UP001153678"/>
    </source>
</evidence>
<gene>
    <name evidence="1" type="ORF">FWILDA_LOCUS10662</name>
</gene>
<keyword evidence="2" id="KW-1185">Reference proteome</keyword>
<reference evidence="1" key="1">
    <citation type="submission" date="2022-08" db="EMBL/GenBank/DDBJ databases">
        <authorList>
            <person name="Kallberg Y."/>
            <person name="Tangrot J."/>
            <person name="Rosling A."/>
        </authorList>
    </citation>
    <scope>NUCLEOTIDE SEQUENCE</scope>
    <source>
        <strain evidence="1">Wild A</strain>
    </source>
</reference>
<evidence type="ECO:0000313" key="1">
    <source>
        <dbReference type="EMBL" id="CAI2182602.1"/>
    </source>
</evidence>
<dbReference type="Proteomes" id="UP001153678">
    <property type="component" value="Unassembled WGS sequence"/>
</dbReference>
<sequence>MSAMLSSIVFIKSVSSEKVSTGIAYSRADNEEFVKINFKITVIQATNLNLKTSDDEPNMYDLPIIPLFGSFTSSLEESTKSSAIFSVAGKLFIGTSFIQIICSEIGWSFPNTIAQKGEKSNRALKREIY</sequence>
<organism evidence="1 2">
    <name type="scientific">Funneliformis geosporum</name>
    <dbReference type="NCBI Taxonomy" id="1117311"/>
    <lineage>
        <taxon>Eukaryota</taxon>
        <taxon>Fungi</taxon>
        <taxon>Fungi incertae sedis</taxon>
        <taxon>Mucoromycota</taxon>
        <taxon>Glomeromycotina</taxon>
        <taxon>Glomeromycetes</taxon>
        <taxon>Glomerales</taxon>
        <taxon>Glomeraceae</taxon>
        <taxon>Funneliformis</taxon>
    </lineage>
</organism>
<proteinExistence type="predicted"/>
<accession>A0A9W4SVQ5</accession>
<dbReference type="AlphaFoldDB" id="A0A9W4SVQ5"/>
<comment type="caution">
    <text evidence="1">The sequence shown here is derived from an EMBL/GenBank/DDBJ whole genome shotgun (WGS) entry which is preliminary data.</text>
</comment>
<dbReference type="OrthoDB" id="2446214at2759"/>